<comment type="caution">
    <text evidence="2">The sequence shown here is derived from an EMBL/GenBank/DDBJ whole genome shotgun (WGS) entry which is preliminary data.</text>
</comment>
<dbReference type="EMBL" id="CAJVCH010176106">
    <property type="protein sequence ID" value="CAG7729265.1"/>
    <property type="molecule type" value="Genomic_DNA"/>
</dbReference>
<evidence type="ECO:0000313" key="2">
    <source>
        <dbReference type="EMBL" id="CAG7729265.1"/>
    </source>
</evidence>
<evidence type="ECO:0000256" key="1">
    <source>
        <dbReference type="SAM" id="MobiDB-lite"/>
    </source>
</evidence>
<keyword evidence="3" id="KW-1185">Reference proteome</keyword>
<dbReference type="AlphaFoldDB" id="A0A8J2KNT1"/>
<reference evidence="2" key="1">
    <citation type="submission" date="2021-06" db="EMBL/GenBank/DDBJ databases">
        <authorList>
            <person name="Hodson N. C."/>
            <person name="Mongue J. A."/>
            <person name="Jaron S. K."/>
        </authorList>
    </citation>
    <scope>NUCLEOTIDE SEQUENCE</scope>
</reference>
<proteinExistence type="predicted"/>
<organism evidence="2 3">
    <name type="scientific">Allacma fusca</name>
    <dbReference type="NCBI Taxonomy" id="39272"/>
    <lineage>
        <taxon>Eukaryota</taxon>
        <taxon>Metazoa</taxon>
        <taxon>Ecdysozoa</taxon>
        <taxon>Arthropoda</taxon>
        <taxon>Hexapoda</taxon>
        <taxon>Collembola</taxon>
        <taxon>Symphypleona</taxon>
        <taxon>Sminthuridae</taxon>
        <taxon>Allacma</taxon>
    </lineage>
</organism>
<gene>
    <name evidence="2" type="ORF">AFUS01_LOCUS17995</name>
</gene>
<sequence>MIWMQVLRIHHRLKGDMEEVREESLDYHERDIDGFWKIHTTDWHDGLMDDSIDSKGWGATVYLLVQVHGIQEQRHSGTLLTQGTERISQDYTDTDRISMSGEDESNSIPTDSIQDPMHYPSHHPGRYPRRKVGLEWGKVSPAHHPRLVESEYLLLIVALSSSP</sequence>
<dbReference type="Proteomes" id="UP000708208">
    <property type="component" value="Unassembled WGS sequence"/>
</dbReference>
<evidence type="ECO:0000313" key="3">
    <source>
        <dbReference type="Proteomes" id="UP000708208"/>
    </source>
</evidence>
<accession>A0A8J2KNT1</accession>
<protein>
    <submittedName>
        <fullName evidence="2">Uncharacterized protein</fullName>
    </submittedName>
</protein>
<name>A0A8J2KNT1_9HEXA</name>
<feature type="region of interest" description="Disordered" evidence="1">
    <location>
        <begin position="96"/>
        <end position="126"/>
    </location>
</feature>